<name>A0A225WZX2_9STRA</name>
<dbReference type="PANTHER" id="PTHR14919">
    <property type="entry name" value="KPL2-RELATED"/>
    <property type="match status" value="1"/>
</dbReference>
<dbReference type="Proteomes" id="UP000198211">
    <property type="component" value="Unassembled WGS sequence"/>
</dbReference>
<feature type="region of interest" description="Disordered" evidence="1">
    <location>
        <begin position="120"/>
        <end position="146"/>
    </location>
</feature>
<proteinExistence type="predicted"/>
<protein>
    <recommendedName>
        <fullName evidence="2">CH-like domain-containing protein</fullName>
    </recommendedName>
</protein>
<feature type="domain" description="CH-like" evidence="2">
    <location>
        <begin position="5"/>
        <end position="88"/>
    </location>
</feature>
<dbReference type="Gene3D" id="1.10.418.10">
    <property type="entry name" value="Calponin-like domain"/>
    <property type="match status" value="1"/>
</dbReference>
<dbReference type="PANTHER" id="PTHR14919:SF0">
    <property type="entry name" value="SPERM FLAGELLAR PROTEIN 2"/>
    <property type="match status" value="1"/>
</dbReference>
<dbReference type="InterPro" id="IPR052634">
    <property type="entry name" value="Sperm_flagellar-bone_growth"/>
</dbReference>
<dbReference type="EMBL" id="NBNE01000095">
    <property type="protein sequence ID" value="OWZ22962.1"/>
    <property type="molecule type" value="Genomic_DNA"/>
</dbReference>
<dbReference type="InterPro" id="IPR010441">
    <property type="entry name" value="CH_2"/>
</dbReference>
<dbReference type="OrthoDB" id="62528at2759"/>
<dbReference type="AlphaFoldDB" id="A0A225WZX2"/>
<sequence>MSALLLRWLNDEVKVQRKVEVLERDASNGYIIAEVLHLQGLEPKFETYEKSSSTAAKIHNMELLGQKFETLGVPFPVNTQRFVMETTEKFHPKDIRFDKGIDMAVHLRKFQQAQWQTENELDEFQQKSKADTNASSAAGRSSTRAHLQEKAKFMRDWDREHHEKWKQTQRIFLATERDDLRLELTLEARRQIYAETKLAESLQDGAAGVVEFEKNMNRLGLASGGAEQSLRAIPANDAGALVHMHGLEKRVEDLDFRPSNNVKMMKELRKRRKAQLAAEKDRRMRRQKALADQKKSIETHETGTLQVNNLDDKQYPLTADDKDLSKQTTECEGFVDPREKYLEGKRPELEEHYARLRESGSAKREEDMKVLEELRLAKRKKEYLRAWNDCSDVVDGLISLAVAIVASSDRDTLDIEPMKKKFFFQVATSQSTRNEHGQELRYDLDASISNFLSSSEVWATLPLQSRLITYNIKTDVQELATKWASSTKSLDTTWRRPASFVFLSVFTEDESGTEIARRVSTEHNLEFMQLEPLLDECVKMSYDPQKLGDQVASLSDRERGLGVFGTKINSFRQKNAPVPDVVAVEIVACAVSLCRRETLAFSSEDTANVPPNGCMLHNFPRYVMP</sequence>
<evidence type="ECO:0000256" key="1">
    <source>
        <dbReference type="SAM" id="MobiDB-lite"/>
    </source>
</evidence>
<evidence type="ECO:0000313" key="3">
    <source>
        <dbReference type="EMBL" id="OWZ22962.1"/>
    </source>
</evidence>
<keyword evidence="4" id="KW-1185">Reference proteome</keyword>
<dbReference type="GO" id="GO:0005737">
    <property type="term" value="C:cytoplasm"/>
    <property type="evidence" value="ECO:0007669"/>
    <property type="project" value="UniProtKB-ARBA"/>
</dbReference>
<evidence type="ECO:0000313" key="4">
    <source>
        <dbReference type="Proteomes" id="UP000198211"/>
    </source>
</evidence>
<dbReference type="Pfam" id="PF06294">
    <property type="entry name" value="CH_2"/>
    <property type="match status" value="1"/>
</dbReference>
<dbReference type="STRING" id="4795.A0A225WZX2"/>
<gene>
    <name evidence="3" type="ORF">PHMEG_0002234</name>
</gene>
<organism evidence="3 4">
    <name type="scientific">Phytophthora megakarya</name>
    <dbReference type="NCBI Taxonomy" id="4795"/>
    <lineage>
        <taxon>Eukaryota</taxon>
        <taxon>Sar</taxon>
        <taxon>Stramenopiles</taxon>
        <taxon>Oomycota</taxon>
        <taxon>Peronosporomycetes</taxon>
        <taxon>Peronosporales</taxon>
        <taxon>Peronosporaceae</taxon>
        <taxon>Phytophthora</taxon>
    </lineage>
</organism>
<reference evidence="4" key="1">
    <citation type="submission" date="2017-03" db="EMBL/GenBank/DDBJ databases">
        <title>Phytopthora megakarya and P. palmivora, two closely related causual agents of cacao black pod achieved similar genome size and gene model numbers by different mechanisms.</title>
        <authorList>
            <person name="Ali S."/>
            <person name="Shao J."/>
            <person name="Larry D.J."/>
            <person name="Kronmiller B."/>
            <person name="Shen D."/>
            <person name="Strem M.D."/>
            <person name="Melnick R.L."/>
            <person name="Guiltinan M.J."/>
            <person name="Tyler B.M."/>
            <person name="Meinhardt L.W."/>
            <person name="Bailey B.A."/>
        </authorList>
    </citation>
    <scope>NUCLEOTIDE SEQUENCE [LARGE SCALE GENOMIC DNA]</scope>
    <source>
        <strain evidence="4">zdho120</strain>
    </source>
</reference>
<feature type="compositionally biased region" description="Low complexity" evidence="1">
    <location>
        <begin position="134"/>
        <end position="145"/>
    </location>
</feature>
<dbReference type="InterPro" id="IPR036872">
    <property type="entry name" value="CH_dom_sf"/>
</dbReference>
<comment type="caution">
    <text evidence="3">The sequence shown here is derived from an EMBL/GenBank/DDBJ whole genome shotgun (WGS) entry which is preliminary data.</text>
</comment>
<accession>A0A225WZX2</accession>
<evidence type="ECO:0000259" key="2">
    <source>
        <dbReference type="Pfam" id="PF06294"/>
    </source>
</evidence>